<dbReference type="Proteomes" id="UP001365542">
    <property type="component" value="Unassembled WGS sequence"/>
</dbReference>
<dbReference type="InterPro" id="IPR000172">
    <property type="entry name" value="GMC_OxRdtase_N"/>
</dbReference>
<dbReference type="PROSITE" id="PS51257">
    <property type="entry name" value="PROKAR_LIPOPROTEIN"/>
    <property type="match status" value="1"/>
</dbReference>
<keyword evidence="2" id="KW-0274">FAD</keyword>
<feature type="binding site" evidence="2">
    <location>
        <position position="239"/>
    </location>
    <ligand>
        <name>FAD</name>
        <dbReference type="ChEBI" id="CHEBI:57692"/>
    </ligand>
</feature>
<sequence length="579" mass="63263">MSKISNDSATVPDEVDIIVAGGGAAGCTLAARIAKAAPSISILIIEAGINNKNLPQVIYPAMYPLNVQPGSKTARFHVAKPNEHLNGQEAIVPMGECLGGGSSINFMQYTRGQGIDYDGWNMDGWREKDVLPLLRKTETYHNDNPQIDRSVHGYEGDFHVSYGGFRPTGCRDDAIRASAEVGTNKVPDISDLKEANGIHEWLKWINPTTGLRQDAAHVLVHPLLEANNTSLQVLTQHQVIKVLVEKGRAIGVEYVSNPGPQFVTSPPEVIAKTVRARKLVVVSAGSLSSPCILERSGIGSKEILSKLNILIVSELPGVGENYQDHNVLISSYKSNAKEHEGFDPFLDGRRSVDAEIAALSDPSKPKYIAWNGCVTSSKLRLSDAELSRAPEAFTAMYNKDYTPHPSRPLMVMSLGSPYIGDRSVIPQGQYFIALSFTCYPHSRGRIHITSQNVRAKPDFDTGMLDNEFDVEALVQCYKRQREIVRRMKYFAGPGPGAVILGPKFPENGKAISWDWPTDNGAVTEYSKEDNEAIKQFVRATAGSTWHSCGTCAMKKREDGGVVDERLNVYGVDGLKVAGK</sequence>
<feature type="domain" description="Glucose-methanol-choline oxidoreductase N-terminal" evidence="3">
    <location>
        <begin position="285"/>
        <end position="299"/>
    </location>
</feature>
<dbReference type="InterPro" id="IPR012132">
    <property type="entry name" value="GMC_OxRdtase"/>
</dbReference>
<dbReference type="InterPro" id="IPR036188">
    <property type="entry name" value="FAD/NAD-bd_sf"/>
</dbReference>
<feature type="binding site" evidence="2">
    <location>
        <position position="373"/>
    </location>
    <ligand>
        <name>substrate</name>
    </ligand>
</feature>
<organism evidence="4 5">
    <name type="scientific">Orbilia ellipsospora</name>
    <dbReference type="NCBI Taxonomy" id="2528407"/>
    <lineage>
        <taxon>Eukaryota</taxon>
        <taxon>Fungi</taxon>
        <taxon>Dikarya</taxon>
        <taxon>Ascomycota</taxon>
        <taxon>Pezizomycotina</taxon>
        <taxon>Orbiliomycetes</taxon>
        <taxon>Orbiliales</taxon>
        <taxon>Orbiliaceae</taxon>
        <taxon>Orbilia</taxon>
    </lineage>
</organism>
<comment type="cofactor">
    <cofactor evidence="2">
        <name>FAD</name>
        <dbReference type="ChEBI" id="CHEBI:57692"/>
    </cofactor>
</comment>
<dbReference type="Gene3D" id="3.50.50.60">
    <property type="entry name" value="FAD/NAD(P)-binding domain"/>
    <property type="match status" value="1"/>
</dbReference>
<evidence type="ECO:0000256" key="2">
    <source>
        <dbReference type="PIRSR" id="PIRSR000137-2"/>
    </source>
</evidence>
<dbReference type="Pfam" id="PF05199">
    <property type="entry name" value="GMC_oxred_C"/>
    <property type="match status" value="1"/>
</dbReference>
<keyword evidence="5" id="KW-1185">Reference proteome</keyword>
<name>A0AAV9WSB0_9PEZI</name>
<gene>
    <name evidence="4" type="ORF">TWF694_005804</name>
</gene>
<comment type="caution">
    <text evidence="4">The sequence shown here is derived from an EMBL/GenBank/DDBJ whole genome shotgun (WGS) entry which is preliminary data.</text>
</comment>
<dbReference type="PIRSF" id="PIRSF000137">
    <property type="entry name" value="Alcohol_oxidase"/>
    <property type="match status" value="1"/>
</dbReference>
<evidence type="ECO:0000313" key="5">
    <source>
        <dbReference type="Proteomes" id="UP001365542"/>
    </source>
</evidence>
<dbReference type="Gene3D" id="3.30.560.10">
    <property type="entry name" value="Glucose Oxidase, domain 3"/>
    <property type="match status" value="1"/>
</dbReference>
<dbReference type="AlphaFoldDB" id="A0AAV9WSB0"/>
<evidence type="ECO:0000256" key="1">
    <source>
        <dbReference type="ARBA" id="ARBA00010790"/>
    </source>
</evidence>
<dbReference type="InterPro" id="IPR007867">
    <property type="entry name" value="GMC_OxRtase_C"/>
</dbReference>
<dbReference type="EMBL" id="JAVHJO010000018">
    <property type="protein sequence ID" value="KAK6524143.1"/>
    <property type="molecule type" value="Genomic_DNA"/>
</dbReference>
<dbReference type="SUPFAM" id="SSF51905">
    <property type="entry name" value="FAD/NAD(P)-binding domain"/>
    <property type="match status" value="1"/>
</dbReference>
<proteinExistence type="inferred from homology"/>
<dbReference type="SUPFAM" id="SSF54373">
    <property type="entry name" value="FAD-linked reductases, C-terminal domain"/>
    <property type="match status" value="1"/>
</dbReference>
<dbReference type="PANTHER" id="PTHR11552">
    <property type="entry name" value="GLUCOSE-METHANOL-CHOLINE GMC OXIDOREDUCTASE"/>
    <property type="match status" value="1"/>
</dbReference>
<feature type="binding site" evidence="2">
    <location>
        <begin position="545"/>
        <end position="546"/>
    </location>
    <ligand>
        <name>FAD</name>
        <dbReference type="ChEBI" id="CHEBI:57692"/>
    </ligand>
</feature>
<dbReference type="GO" id="GO:0016614">
    <property type="term" value="F:oxidoreductase activity, acting on CH-OH group of donors"/>
    <property type="evidence" value="ECO:0007669"/>
    <property type="project" value="InterPro"/>
</dbReference>
<reference evidence="4 5" key="1">
    <citation type="submission" date="2019-10" db="EMBL/GenBank/DDBJ databases">
        <authorList>
            <person name="Palmer J.M."/>
        </authorList>
    </citation>
    <scope>NUCLEOTIDE SEQUENCE [LARGE SCALE GENOMIC DNA]</scope>
    <source>
        <strain evidence="4 5">TWF694</strain>
    </source>
</reference>
<comment type="similarity">
    <text evidence="1">Belongs to the GMC oxidoreductase family.</text>
</comment>
<protein>
    <recommendedName>
        <fullName evidence="3">Glucose-methanol-choline oxidoreductase N-terminal domain-containing protein</fullName>
    </recommendedName>
</protein>
<dbReference type="Pfam" id="PF00732">
    <property type="entry name" value="GMC_oxred_N"/>
    <property type="match status" value="1"/>
</dbReference>
<dbReference type="PROSITE" id="PS00624">
    <property type="entry name" value="GMC_OXRED_2"/>
    <property type="match status" value="1"/>
</dbReference>
<dbReference type="PANTHER" id="PTHR11552:SF78">
    <property type="entry name" value="GLUCOSE-METHANOL-CHOLINE OXIDOREDUCTASE N-TERMINAL DOMAIN-CONTAINING PROTEIN"/>
    <property type="match status" value="1"/>
</dbReference>
<evidence type="ECO:0000313" key="4">
    <source>
        <dbReference type="EMBL" id="KAK6524143.1"/>
    </source>
</evidence>
<accession>A0AAV9WSB0</accession>
<dbReference type="GO" id="GO:0050660">
    <property type="term" value="F:flavin adenine dinucleotide binding"/>
    <property type="evidence" value="ECO:0007669"/>
    <property type="project" value="InterPro"/>
</dbReference>
<evidence type="ECO:0000259" key="3">
    <source>
        <dbReference type="PROSITE" id="PS00624"/>
    </source>
</evidence>
<keyword evidence="2" id="KW-0285">Flavoprotein</keyword>